<evidence type="ECO:0000256" key="1">
    <source>
        <dbReference type="ARBA" id="ARBA00009550"/>
    </source>
</evidence>
<dbReference type="EMBL" id="BAABME010000852">
    <property type="protein sequence ID" value="GAA0145930.1"/>
    <property type="molecule type" value="Genomic_DNA"/>
</dbReference>
<evidence type="ECO:0000313" key="5">
    <source>
        <dbReference type="Proteomes" id="UP001454036"/>
    </source>
</evidence>
<dbReference type="GO" id="GO:0019905">
    <property type="term" value="F:syntaxin binding"/>
    <property type="evidence" value="ECO:0007669"/>
    <property type="project" value="InterPro"/>
</dbReference>
<feature type="coiled-coil region" evidence="2">
    <location>
        <begin position="168"/>
        <end position="224"/>
    </location>
</feature>
<evidence type="ECO:0000256" key="2">
    <source>
        <dbReference type="SAM" id="Coils"/>
    </source>
</evidence>
<evidence type="ECO:0000313" key="4">
    <source>
        <dbReference type="EMBL" id="GAA0145930.1"/>
    </source>
</evidence>
<feature type="compositionally biased region" description="Basic and acidic residues" evidence="3">
    <location>
        <begin position="123"/>
        <end position="134"/>
    </location>
</feature>
<evidence type="ECO:0000256" key="3">
    <source>
        <dbReference type="SAM" id="MobiDB-lite"/>
    </source>
</evidence>
<proteinExistence type="inferred from homology"/>
<dbReference type="InterPro" id="IPR026183">
    <property type="entry name" value="Taxilin_fam"/>
</dbReference>
<feature type="region of interest" description="Disordered" evidence="3">
    <location>
        <begin position="56"/>
        <end position="78"/>
    </location>
</feature>
<feature type="coiled-coil region" evidence="2">
    <location>
        <begin position="250"/>
        <end position="291"/>
    </location>
</feature>
<dbReference type="Proteomes" id="UP001454036">
    <property type="component" value="Unassembled WGS sequence"/>
</dbReference>
<dbReference type="PANTHER" id="PTHR16127">
    <property type="entry name" value="TAXILIN"/>
    <property type="match status" value="1"/>
</dbReference>
<sequence>MESQNSEVNQLPGVDSMPDGFVDSMESLGIDNSVVQEDEKAGFVDYKEEKLVELEGRDTDDVQFGEGPSAISSSVVDNNNSVGDAATYDSVDTGSQQIENATADHSETKTTPVIASSSSEIAVNHKKETSEVKRKNTKRSAVSEKEFLEFTLNYQQVLAERDSAVTVRDKLESLCRELQRQNKMLMDECRRVSTEGQNLRLDLSNKFQDAIKEVSTKLEEQKDECILQLKENEMLKLKLKQFADQFALTEQQHEQQLKQKSLELQIAELKIQQHEEKLVHEQAQMKLYAEQISHLLATEKNLRLQLAADGEKFQQFQEALLKSNEVFESFKKEIEKMSKSVKEVRKENAILKNKCEKTDVTLIELAEERERLKKQLEKARNQKEKLESLCRSLQAERKASAVVSSGSDSVPV</sequence>
<comment type="caution">
    <text evidence="4">The sequence shown here is derived from an EMBL/GenBank/DDBJ whole genome shotgun (WGS) entry which is preliminary data.</text>
</comment>
<organism evidence="4 5">
    <name type="scientific">Lithospermum erythrorhizon</name>
    <name type="common">Purple gromwell</name>
    <name type="synonym">Lithospermum officinale var. erythrorhizon</name>
    <dbReference type="NCBI Taxonomy" id="34254"/>
    <lineage>
        <taxon>Eukaryota</taxon>
        <taxon>Viridiplantae</taxon>
        <taxon>Streptophyta</taxon>
        <taxon>Embryophyta</taxon>
        <taxon>Tracheophyta</taxon>
        <taxon>Spermatophyta</taxon>
        <taxon>Magnoliopsida</taxon>
        <taxon>eudicotyledons</taxon>
        <taxon>Gunneridae</taxon>
        <taxon>Pentapetalae</taxon>
        <taxon>asterids</taxon>
        <taxon>lamiids</taxon>
        <taxon>Boraginales</taxon>
        <taxon>Boraginaceae</taxon>
        <taxon>Boraginoideae</taxon>
        <taxon>Lithospermeae</taxon>
        <taxon>Lithospermum</taxon>
    </lineage>
</organism>
<reference evidence="4 5" key="1">
    <citation type="submission" date="2024-01" db="EMBL/GenBank/DDBJ databases">
        <title>The complete chloroplast genome sequence of Lithospermum erythrorhizon: insights into the phylogenetic relationship among Boraginaceae species and the maternal lineages of purple gromwells.</title>
        <authorList>
            <person name="Okada T."/>
            <person name="Watanabe K."/>
        </authorList>
    </citation>
    <scope>NUCLEOTIDE SEQUENCE [LARGE SCALE GENOMIC DNA]</scope>
</reference>
<keyword evidence="2" id="KW-0175">Coiled coil</keyword>
<gene>
    <name evidence="4" type="ORF">LIER_06002</name>
</gene>
<name>A0AAV3P2Y0_LITER</name>
<dbReference type="PANTHER" id="PTHR16127:SF13">
    <property type="entry name" value="GH01188P"/>
    <property type="match status" value="1"/>
</dbReference>
<feature type="coiled-coil region" evidence="2">
    <location>
        <begin position="327"/>
        <end position="399"/>
    </location>
</feature>
<dbReference type="Pfam" id="PF09728">
    <property type="entry name" value="Taxilin"/>
    <property type="match status" value="1"/>
</dbReference>
<feature type="compositionally biased region" description="Polar residues" evidence="3">
    <location>
        <begin position="109"/>
        <end position="121"/>
    </location>
</feature>
<keyword evidence="5" id="KW-1185">Reference proteome</keyword>
<feature type="region of interest" description="Disordered" evidence="3">
    <location>
        <begin position="100"/>
        <end position="137"/>
    </location>
</feature>
<protein>
    <submittedName>
        <fullName evidence="4">Membrane traffic protein</fullName>
    </submittedName>
</protein>
<accession>A0AAV3P2Y0</accession>
<feature type="region of interest" description="Disordered" evidence="3">
    <location>
        <begin position="1"/>
        <end position="25"/>
    </location>
</feature>
<dbReference type="AlphaFoldDB" id="A0AAV3P2Y0"/>
<comment type="similarity">
    <text evidence="1">Belongs to the taxilin family.</text>
</comment>